<organism evidence="3 4">
    <name type="scientific">Marinifilum flexuosum</name>
    <dbReference type="NCBI Taxonomy" id="1117708"/>
    <lineage>
        <taxon>Bacteria</taxon>
        <taxon>Pseudomonadati</taxon>
        <taxon>Bacteroidota</taxon>
        <taxon>Bacteroidia</taxon>
        <taxon>Marinilabiliales</taxon>
        <taxon>Marinifilaceae</taxon>
    </lineage>
</organism>
<feature type="signal peptide" evidence="2">
    <location>
        <begin position="1"/>
        <end position="29"/>
    </location>
</feature>
<dbReference type="InterPro" id="IPR019734">
    <property type="entry name" value="TPR_rpt"/>
</dbReference>
<name>A0A419X8I6_9BACT</name>
<sequence>MNFSQYNLQFIIKLCTVVFLVFCSFSISAQEKYSVTGKVKIENGSIDNTFLTIYKNANKLESKSIPSNGKFNYEMDFGHDYMFEFSKEGFVTKKVSISTFVPEDVLSRDSQFPPFKFAIDLFPAYEGLDLSIFDQPMAMIMYDKELDNFEYDTEYDAQIREAIEKAKEEARRRAAELEAQRLAKEKAYNAAIQKGDINFRGKKYEEAKMAYNEALAVKAEEQYPKSQITKIDELLAELQQQAEEAARLAADKKALDEKYAAIITLADSQFESGDYPSAKTSYSDALALKAEEQYPKSQIAKVDDLLAEQQRQADEAARLAADKKALDEKYAAIITLADSQFESGDYPSAKTSYSDALALKAEEQYPKSQIAKVDDLLAEQQRQADEAARLAAEKKALDEKYAAIITLADSQFESGDYPSAKTSYSDALALKAEEQYPKSQITKIDELLAEQQRQADEAARLAAEKKALDEKYAAIITLADSQFESQDYTSAKTSYSDALALKAEEQYPKSQIAKIDELLAEQQRQADEAARLAAEKKALDEKYAAIITLADSQFESGDYTSAKTSYSDALALKAEEQYPKSQIAKVDDLLAEQQRQADEAARLAAEKKALDEKYAAIITLADSQFESGDYPSAKTSYSDALALKAEEQYPKSQITKIDELLAEQQQQADEAARLAAEKKALDEKYASIIALADSQFESGDYTSAKTSYSDALALKAEEQYPKSQIAKIDDLLAEQQRQADEEARLAAEKKALDEKYASIIALADSQFESQDYPSAKTSYSDALALKAEEQYPKSQITKIDELLAEQQRQADEAARLAAEKKALDEKYAAIITLADSQFESQDYTSAKTSYSDALALKAEEQYPKSQITKIDELLAEQQQQADEAARLAAEKKALDEKYAAIITLADSQFESKDYTSAKTSYSDALALKAEEQYPKKQIAKIDDLLAKQQQQADEEARLAAEKKALDEKYASVIAMADSQFENQEYNLSRESYKDALNMKPAELYPREQLKKISEIFAEQKRQAEEEAKLLAEKQLNENKYLKLIKSADEYFESEKWNSASRDYHGALKLKPEEQYPQSKIDEIEAILAELERKANAKSELKNKYDKLIEIADKQFTNEEYDFAVLKYQEALDLMPKESYPKTQIKKIEVILERRAIAERKEQELNLRYSEELEKAEGFFKKEQFSVARHHYKAALEIKPKEKYPKEKLEEINERLQALKNAEQEAIANNPTNFEKKLSIIKEREYAELIQKADNAFQTSQYTVSKVMYERALGMFNREYPKKQLKEIDKLIRDERNSALSEEYKQLIAKGDKELSANHYSVAKFYYNKAIALNKKEKYPKNQLKKIDELLKSNKNQKLDKEYEEVITKADSAFDKGNLTVARFYYKKALQLKSGEDYPKERLKMIQSKRSKK</sequence>
<dbReference type="EMBL" id="RAPQ01000008">
    <property type="protein sequence ID" value="RKE04051.1"/>
    <property type="molecule type" value="Genomic_DNA"/>
</dbReference>
<gene>
    <name evidence="3" type="ORF">BXY64_1065</name>
</gene>
<reference evidence="3 4" key="1">
    <citation type="submission" date="2018-09" db="EMBL/GenBank/DDBJ databases">
        <title>Genomic Encyclopedia of Archaeal and Bacterial Type Strains, Phase II (KMG-II): from individual species to whole genera.</title>
        <authorList>
            <person name="Goeker M."/>
        </authorList>
    </citation>
    <scope>NUCLEOTIDE SEQUENCE [LARGE SCALE GENOMIC DNA]</scope>
    <source>
        <strain evidence="3 4">DSM 21950</strain>
    </source>
</reference>
<dbReference type="OrthoDB" id="1467230at2"/>
<evidence type="ECO:0000313" key="4">
    <source>
        <dbReference type="Proteomes" id="UP000284531"/>
    </source>
</evidence>
<feature type="coiled-coil region" evidence="1">
    <location>
        <begin position="441"/>
        <end position="471"/>
    </location>
</feature>
<dbReference type="Proteomes" id="UP000284531">
    <property type="component" value="Unassembled WGS sequence"/>
</dbReference>
<protein>
    <recommendedName>
        <fullName evidence="5">Tetratricopeptide repeat protein</fullName>
    </recommendedName>
</protein>
<dbReference type="Gene3D" id="1.25.40.10">
    <property type="entry name" value="Tetratricopeptide repeat domain"/>
    <property type="match status" value="6"/>
</dbReference>
<feature type="chain" id="PRO_5018985371" description="Tetratricopeptide repeat protein" evidence="2">
    <location>
        <begin position="30"/>
        <end position="1412"/>
    </location>
</feature>
<keyword evidence="4" id="KW-1185">Reference proteome</keyword>
<feature type="coiled-coil region" evidence="1">
    <location>
        <begin position="654"/>
        <end position="684"/>
    </location>
</feature>
<evidence type="ECO:0000313" key="3">
    <source>
        <dbReference type="EMBL" id="RKE04051.1"/>
    </source>
</evidence>
<feature type="coiled-coil region" evidence="1">
    <location>
        <begin position="160"/>
        <end position="194"/>
    </location>
</feature>
<feature type="coiled-coil region" evidence="1">
    <location>
        <begin position="583"/>
        <end position="613"/>
    </location>
</feature>
<evidence type="ECO:0008006" key="5">
    <source>
        <dbReference type="Google" id="ProtNLM"/>
    </source>
</evidence>
<feature type="coiled-coil region" evidence="1">
    <location>
        <begin position="1080"/>
        <end position="1110"/>
    </location>
</feature>
<feature type="coiled-coil region" evidence="1">
    <location>
        <begin position="867"/>
        <end position="897"/>
    </location>
</feature>
<dbReference type="RefSeq" id="WP_120238864.1">
    <property type="nucleotide sequence ID" value="NZ_RAPQ01000008.1"/>
</dbReference>
<evidence type="ECO:0000256" key="1">
    <source>
        <dbReference type="SAM" id="Coils"/>
    </source>
</evidence>
<accession>A0A419X8I6</accession>
<dbReference type="GO" id="GO:0035269">
    <property type="term" value="P:protein O-linked glycosylation via mannose"/>
    <property type="evidence" value="ECO:0007669"/>
    <property type="project" value="TreeGrafter"/>
</dbReference>
<dbReference type="GO" id="GO:0000030">
    <property type="term" value="F:mannosyltransferase activity"/>
    <property type="evidence" value="ECO:0007669"/>
    <property type="project" value="TreeGrafter"/>
</dbReference>
<feature type="coiled-coil region" evidence="1">
    <location>
        <begin position="796"/>
        <end position="826"/>
    </location>
</feature>
<keyword evidence="2" id="KW-0732">Signal</keyword>
<feature type="coiled-coil region" evidence="1">
    <location>
        <begin position="1006"/>
        <end position="1033"/>
    </location>
</feature>
<evidence type="ECO:0000256" key="2">
    <source>
        <dbReference type="SAM" id="SignalP"/>
    </source>
</evidence>
<proteinExistence type="predicted"/>
<dbReference type="PANTHER" id="PTHR44216">
    <property type="entry name" value="PROTEIN O-MANNOSYL-TRANSFERASE TMTC2"/>
    <property type="match status" value="1"/>
</dbReference>
<dbReference type="InterPro" id="IPR052384">
    <property type="entry name" value="TMTC_O-mannosyltransferase"/>
</dbReference>
<feature type="coiled-coil region" evidence="1">
    <location>
        <begin position="228"/>
        <end position="258"/>
    </location>
</feature>
<feature type="coiled-coil region" evidence="1">
    <location>
        <begin position="299"/>
        <end position="326"/>
    </location>
</feature>
<feature type="coiled-coil region" evidence="1">
    <location>
        <begin position="512"/>
        <end position="542"/>
    </location>
</feature>
<dbReference type="SMART" id="SM00028">
    <property type="entry name" value="TPR"/>
    <property type="match status" value="17"/>
</dbReference>
<comment type="caution">
    <text evidence="3">The sequence shown here is derived from an EMBL/GenBank/DDBJ whole genome shotgun (WGS) entry which is preliminary data.</text>
</comment>
<feature type="coiled-coil region" evidence="1">
    <location>
        <begin position="370"/>
        <end position="400"/>
    </location>
</feature>
<dbReference type="InterPro" id="IPR011990">
    <property type="entry name" value="TPR-like_helical_dom_sf"/>
</dbReference>
<dbReference type="PANTHER" id="PTHR44216:SF3">
    <property type="entry name" value="PROTEIN O-MANNOSYL-TRANSFERASE TMTC2"/>
    <property type="match status" value="1"/>
</dbReference>
<keyword evidence="1" id="KW-0175">Coiled coil</keyword>